<proteinExistence type="predicted"/>
<dbReference type="RefSeq" id="WP_091181188.1">
    <property type="nucleotide sequence ID" value="NZ_FOMT01000001.1"/>
</dbReference>
<name>A0A1I1TYQ1_9BACL</name>
<protein>
    <submittedName>
        <fullName evidence="3">Predicted metal-dependent hydrolase, TIM-barrel fold</fullName>
    </submittedName>
</protein>
<keyword evidence="4" id="KW-1185">Reference proteome</keyword>
<dbReference type="PANTHER" id="PTHR21240:SF28">
    <property type="entry name" value="ISO-OROTATE DECARBOXYLASE (EUROFUNG)"/>
    <property type="match status" value="1"/>
</dbReference>
<sequence>MTKPKIIDTDVHNAIARTEDLLPFLPRVWHEYWKSAGAGYGGGWHSPIGVLRSDAIPPGGGLPGSDPKHMLEHHFHKYGIDYGILTGSGILGISLNPNPDYGNVIASAYNDWLVETWLKASSVYKGSILINHADPQAAAKEIDRMAVNKNMVQVIMCSGSRMLFGQRFYHPIYEAAERNGLPVAVHPGTEGRGIAGAPTPSGYPTSYLEWHNILPTNYMAHVNSLVCEGVFEKFPLLKFVAIEGGIAWLPHLMWRMDKNYKGLRDLVPWLKRLPSEYIKDHIRLTTQPIEEPANNEQLNQILDMVDAGRTVMFSSDYPHWDFDNPKMALQPIRKELRQRILVDNAIELYGLNEAPSAAVTDAKAAAIKGE</sequence>
<evidence type="ECO:0000259" key="2">
    <source>
        <dbReference type="Pfam" id="PF04909"/>
    </source>
</evidence>
<dbReference type="AlphaFoldDB" id="A0A1I1TYQ1"/>
<keyword evidence="1" id="KW-0456">Lyase</keyword>
<dbReference type="GO" id="GO:0005737">
    <property type="term" value="C:cytoplasm"/>
    <property type="evidence" value="ECO:0007669"/>
    <property type="project" value="TreeGrafter"/>
</dbReference>
<evidence type="ECO:0000256" key="1">
    <source>
        <dbReference type="ARBA" id="ARBA00023239"/>
    </source>
</evidence>
<evidence type="ECO:0000313" key="3">
    <source>
        <dbReference type="EMBL" id="SFD63766.1"/>
    </source>
</evidence>
<dbReference type="STRING" id="1045775.SAMN05216378_0770"/>
<dbReference type="OrthoDB" id="9777673at2"/>
<dbReference type="Proteomes" id="UP000198855">
    <property type="component" value="Unassembled WGS sequence"/>
</dbReference>
<reference evidence="4" key="1">
    <citation type="submission" date="2016-10" db="EMBL/GenBank/DDBJ databases">
        <authorList>
            <person name="Varghese N."/>
            <person name="Submissions S."/>
        </authorList>
    </citation>
    <scope>NUCLEOTIDE SEQUENCE [LARGE SCALE GENOMIC DNA]</scope>
    <source>
        <strain evidence="4">CGMCC 1.10784</strain>
    </source>
</reference>
<dbReference type="InterPro" id="IPR032466">
    <property type="entry name" value="Metal_Hydrolase"/>
</dbReference>
<dbReference type="Pfam" id="PF04909">
    <property type="entry name" value="Amidohydro_2"/>
    <property type="match status" value="1"/>
</dbReference>
<dbReference type="EMBL" id="FOMT01000001">
    <property type="protein sequence ID" value="SFD63766.1"/>
    <property type="molecule type" value="Genomic_DNA"/>
</dbReference>
<dbReference type="InterPro" id="IPR032465">
    <property type="entry name" value="ACMSD"/>
</dbReference>
<feature type="domain" description="Amidohydrolase-related" evidence="2">
    <location>
        <begin position="107"/>
        <end position="351"/>
    </location>
</feature>
<accession>A0A1I1TYQ1</accession>
<dbReference type="GO" id="GO:0016831">
    <property type="term" value="F:carboxy-lyase activity"/>
    <property type="evidence" value="ECO:0007669"/>
    <property type="project" value="InterPro"/>
</dbReference>
<keyword evidence="3" id="KW-0378">Hydrolase</keyword>
<dbReference type="GO" id="GO:0019748">
    <property type="term" value="P:secondary metabolic process"/>
    <property type="evidence" value="ECO:0007669"/>
    <property type="project" value="TreeGrafter"/>
</dbReference>
<organism evidence="3 4">
    <name type="scientific">Paenibacillus catalpae</name>
    <dbReference type="NCBI Taxonomy" id="1045775"/>
    <lineage>
        <taxon>Bacteria</taxon>
        <taxon>Bacillati</taxon>
        <taxon>Bacillota</taxon>
        <taxon>Bacilli</taxon>
        <taxon>Bacillales</taxon>
        <taxon>Paenibacillaceae</taxon>
        <taxon>Paenibacillus</taxon>
    </lineage>
</organism>
<gene>
    <name evidence="3" type="ORF">SAMN05216378_0770</name>
</gene>
<dbReference type="PANTHER" id="PTHR21240">
    <property type="entry name" value="2-AMINO-3-CARBOXYLMUCONATE-6-SEMIALDEHYDE DECARBOXYLASE"/>
    <property type="match status" value="1"/>
</dbReference>
<dbReference type="Gene3D" id="3.20.20.140">
    <property type="entry name" value="Metal-dependent hydrolases"/>
    <property type="match status" value="1"/>
</dbReference>
<dbReference type="InterPro" id="IPR006680">
    <property type="entry name" value="Amidohydro-rel"/>
</dbReference>
<evidence type="ECO:0000313" key="4">
    <source>
        <dbReference type="Proteomes" id="UP000198855"/>
    </source>
</evidence>
<dbReference type="SUPFAM" id="SSF51556">
    <property type="entry name" value="Metallo-dependent hydrolases"/>
    <property type="match status" value="1"/>
</dbReference>
<dbReference type="GO" id="GO:0016787">
    <property type="term" value="F:hydrolase activity"/>
    <property type="evidence" value="ECO:0007669"/>
    <property type="project" value="UniProtKB-KW"/>
</dbReference>